<dbReference type="InterPro" id="IPR050248">
    <property type="entry name" value="Polysacc_deacetylase_ArnD"/>
</dbReference>
<evidence type="ECO:0000313" key="6">
    <source>
        <dbReference type="EMBL" id="MCR2834786.1"/>
    </source>
</evidence>
<proteinExistence type="inferred from homology"/>
<keyword evidence="7" id="KW-1185">Reference proteome</keyword>
<dbReference type="SUPFAM" id="SSF88713">
    <property type="entry name" value="Glycoside hydrolase/deacetylase"/>
    <property type="match status" value="1"/>
</dbReference>
<feature type="domain" description="NodB homology" evidence="5">
    <location>
        <begin position="47"/>
        <end position="226"/>
    </location>
</feature>
<organism evidence="6 7">
    <name type="scientific">Parerythrobacter lacustris</name>
    <dbReference type="NCBI Taxonomy" id="2969984"/>
    <lineage>
        <taxon>Bacteria</taxon>
        <taxon>Pseudomonadati</taxon>
        <taxon>Pseudomonadota</taxon>
        <taxon>Alphaproteobacteria</taxon>
        <taxon>Sphingomonadales</taxon>
        <taxon>Erythrobacteraceae</taxon>
        <taxon>Parerythrobacter</taxon>
    </lineage>
</organism>
<dbReference type="InterPro" id="IPR002509">
    <property type="entry name" value="NODB_dom"/>
</dbReference>
<dbReference type="Proteomes" id="UP001206067">
    <property type="component" value="Unassembled WGS sequence"/>
</dbReference>
<dbReference type="InterPro" id="IPR011330">
    <property type="entry name" value="Glyco_hydro/deAcase_b/a-brl"/>
</dbReference>
<name>A0ABT1XT37_9SPHN</name>
<dbReference type="EMBL" id="JANKHH010000007">
    <property type="protein sequence ID" value="MCR2834786.1"/>
    <property type="molecule type" value="Genomic_DNA"/>
</dbReference>
<comment type="similarity">
    <text evidence="2">Belongs to the polysaccharide deacetylase family.</text>
</comment>
<evidence type="ECO:0000256" key="3">
    <source>
        <dbReference type="ARBA" id="ARBA00020071"/>
    </source>
</evidence>
<comment type="function">
    <text evidence="1">Is involved in generating a small heat-stable compound (Nod), an acylated oligomer of N-acetylglucosamine, that stimulates mitosis in various plant protoplasts.</text>
</comment>
<evidence type="ECO:0000256" key="2">
    <source>
        <dbReference type="ARBA" id="ARBA00010973"/>
    </source>
</evidence>
<evidence type="ECO:0000259" key="5">
    <source>
        <dbReference type="PROSITE" id="PS51677"/>
    </source>
</evidence>
<evidence type="ECO:0000256" key="4">
    <source>
        <dbReference type="ARBA" id="ARBA00032976"/>
    </source>
</evidence>
<gene>
    <name evidence="6" type="ORF">NSO95_12615</name>
</gene>
<dbReference type="PANTHER" id="PTHR10587:SF125">
    <property type="entry name" value="POLYSACCHARIDE DEACETYLASE YHEN-RELATED"/>
    <property type="match status" value="1"/>
</dbReference>
<evidence type="ECO:0000256" key="1">
    <source>
        <dbReference type="ARBA" id="ARBA00003236"/>
    </source>
</evidence>
<comment type="caution">
    <text evidence="6">The sequence shown here is derived from an EMBL/GenBank/DDBJ whole genome shotgun (WGS) entry which is preliminary data.</text>
</comment>
<evidence type="ECO:0000313" key="7">
    <source>
        <dbReference type="Proteomes" id="UP001206067"/>
    </source>
</evidence>
<dbReference type="Pfam" id="PF01522">
    <property type="entry name" value="Polysacc_deac_1"/>
    <property type="match status" value="1"/>
</dbReference>
<dbReference type="PANTHER" id="PTHR10587">
    <property type="entry name" value="GLYCOSYL TRANSFERASE-RELATED"/>
    <property type="match status" value="1"/>
</dbReference>
<accession>A0ABT1XT37</accession>
<dbReference type="Gene3D" id="3.20.20.370">
    <property type="entry name" value="Glycoside hydrolase/deacetylase"/>
    <property type="match status" value="1"/>
</dbReference>
<dbReference type="PROSITE" id="PS51677">
    <property type="entry name" value="NODB"/>
    <property type="match status" value="1"/>
</dbReference>
<reference evidence="6 7" key="1">
    <citation type="submission" date="2022-08" db="EMBL/GenBank/DDBJ databases">
        <title>Polyphasic taxonomy analysis of Qipengyuania sp.RS5-5.</title>
        <authorList>
            <person name="Xamxidin M."/>
            <person name="Wu M."/>
        </authorList>
    </citation>
    <scope>NUCLEOTIDE SEQUENCE [LARGE SCALE GENOMIC DNA]</scope>
    <source>
        <strain evidence="6 7">RS5-5</strain>
    </source>
</reference>
<sequence>MWRRWVFRIGMIALALGAALYGLNAFSKAKCTQLTGELTCRVETREKLVPLSFDDGPTPEGVAAVLPILAEYDAKATFFLIGKDMERHPQEAGRILEAGHELGNHSFSHQRNIGYSRAFYRSELEQTEALLAAAGSDSGLFRPPFGRKLLGLPLEARDAGLHTIMWDVEDQPERFTDPAAYAEDILDRVRPGSIILIHPMYRHNQAAREALPAILSGLRTRGYEIVTVGELLERTGSRGGPAQ</sequence>
<protein>
    <recommendedName>
        <fullName evidence="3">Chitooligosaccharide deacetylase</fullName>
    </recommendedName>
    <alternativeName>
        <fullName evidence="4">Nodulation protein B</fullName>
    </alternativeName>
</protein>
<dbReference type="RefSeq" id="WP_257596630.1">
    <property type="nucleotide sequence ID" value="NZ_JANKHH010000007.1"/>
</dbReference>